<protein>
    <submittedName>
        <fullName evidence="6">Tetratricopeptide TPR_1 repeat-containing protein</fullName>
    </submittedName>
</protein>
<dbReference type="InterPro" id="IPR013105">
    <property type="entry name" value="TPR_2"/>
</dbReference>
<feature type="repeat" description="TPR" evidence="5">
    <location>
        <begin position="335"/>
        <end position="368"/>
    </location>
</feature>
<dbReference type="STRING" id="643867.Ftrac_3486"/>
<organism evidence="6 7">
    <name type="scientific">Marivirga tractuosa (strain ATCC 23168 / DSM 4126 / NBRC 15989 / NCIMB 1408 / VKM B-1430 / H-43)</name>
    <name type="common">Microscilla tractuosa</name>
    <name type="synonym">Flexibacter tractuosus</name>
    <dbReference type="NCBI Taxonomy" id="643867"/>
    <lineage>
        <taxon>Bacteria</taxon>
        <taxon>Pseudomonadati</taxon>
        <taxon>Bacteroidota</taxon>
        <taxon>Cytophagia</taxon>
        <taxon>Cytophagales</taxon>
        <taxon>Marivirgaceae</taxon>
        <taxon>Marivirga</taxon>
    </lineage>
</organism>
<dbReference type="eggNOG" id="COG0455">
    <property type="taxonomic scope" value="Bacteria"/>
</dbReference>
<dbReference type="Gene3D" id="1.25.40.10">
    <property type="entry name" value="Tetratricopeptide repeat domain"/>
    <property type="match status" value="2"/>
</dbReference>
<keyword evidence="2" id="KW-0547">Nucleotide-binding</keyword>
<keyword evidence="1" id="KW-0677">Repeat</keyword>
<accession>E4TN70</accession>
<proteinExistence type="predicted"/>
<dbReference type="OrthoDB" id="9815116at2"/>
<keyword evidence="4" id="KW-0067">ATP-binding</keyword>
<dbReference type="SUPFAM" id="SSF52540">
    <property type="entry name" value="P-loop containing nucleoside triphosphate hydrolases"/>
    <property type="match status" value="1"/>
</dbReference>
<evidence type="ECO:0000256" key="1">
    <source>
        <dbReference type="ARBA" id="ARBA00022737"/>
    </source>
</evidence>
<evidence type="ECO:0000256" key="2">
    <source>
        <dbReference type="ARBA" id="ARBA00022741"/>
    </source>
</evidence>
<dbReference type="InterPro" id="IPR011990">
    <property type="entry name" value="TPR-like_helical_dom_sf"/>
</dbReference>
<evidence type="ECO:0000313" key="7">
    <source>
        <dbReference type="Proteomes" id="UP000008720"/>
    </source>
</evidence>
<dbReference type="KEGG" id="mtt:Ftrac_3486"/>
<dbReference type="PROSITE" id="PS50293">
    <property type="entry name" value="TPR_REGION"/>
    <property type="match status" value="1"/>
</dbReference>
<evidence type="ECO:0000256" key="3">
    <source>
        <dbReference type="ARBA" id="ARBA00022803"/>
    </source>
</evidence>
<dbReference type="eggNOG" id="COG0457">
    <property type="taxonomic scope" value="Bacteria"/>
</dbReference>
<dbReference type="SMART" id="SM00028">
    <property type="entry name" value="TPR"/>
    <property type="match status" value="3"/>
</dbReference>
<dbReference type="PANTHER" id="PTHR44858">
    <property type="entry name" value="TETRATRICOPEPTIDE REPEAT PROTEIN 6"/>
    <property type="match status" value="1"/>
</dbReference>
<dbReference type="InterPro" id="IPR027417">
    <property type="entry name" value="P-loop_NTPase"/>
</dbReference>
<dbReference type="Pfam" id="PF07719">
    <property type="entry name" value="TPR_2"/>
    <property type="match status" value="1"/>
</dbReference>
<gene>
    <name evidence="6" type="ordered locus">Ftrac_3486</name>
</gene>
<keyword evidence="3 5" id="KW-0802">TPR repeat</keyword>
<sequence length="536" mass="61955">MKTITFYSYKGGVGRSLALSNMAIKLSQLGKKVCLIDFDIEAPGLQYKFSNDYKYEPVAGNKGLVDHIYKFSNEGVLNDSIQCIVGHLVPKNRNYAVIDIISAGDFENDDDYWKKLSVMKWSEMFYSAKPKGTQFFLDLKAKIQKEIKPDYLLIDSRTGITDIAGITLKLLADKVVILAVNNEENKFGTKKVVNALLKADNHEAKIHFVLTRLPYPDSPLEKAEESDLVKKWRDQFNLGLNSAFITFSSIYSDRGLQKDESLKINITKGSERITLDYQKLFSTIFDETLNVENEDSTIKIIKEADELYEKSLTEEDKSKKLKLLTDAIEIYDKKPEYYFERGLIYLNIDDFKSALKDFEKSYEQQPDDDFTKYYLAIVNGKLERYDKALEYLNDPFRFPQFYHIKSTILILNKQYDEALNIINTGLDLYPDEDYLLNVRAELYRIIGEYKKGFEDIYKAIEIAPNTGIYFATLAELNLLNGEASDFYLNLNLALSKGVTEKDIKNAKDVYEKVRTDQKFIDLLERYQLQQSKIFEE</sequence>
<dbReference type="Proteomes" id="UP000008720">
    <property type="component" value="Chromosome"/>
</dbReference>
<dbReference type="Gene3D" id="3.40.50.300">
    <property type="entry name" value="P-loop containing nucleotide triphosphate hydrolases"/>
    <property type="match status" value="1"/>
</dbReference>
<dbReference type="AlphaFoldDB" id="E4TN70"/>
<name>E4TN70_MARTH</name>
<dbReference type="SUPFAM" id="SSF48452">
    <property type="entry name" value="TPR-like"/>
    <property type="match status" value="1"/>
</dbReference>
<dbReference type="NCBIfam" id="NF047398">
    <property type="entry name" value="AAA_KGGVGR"/>
    <property type="match status" value="1"/>
</dbReference>
<evidence type="ECO:0000256" key="4">
    <source>
        <dbReference type="ARBA" id="ARBA00022840"/>
    </source>
</evidence>
<dbReference type="HOGENOM" id="CLU_531750_0_0_10"/>
<dbReference type="InterPro" id="IPR019734">
    <property type="entry name" value="TPR_rpt"/>
</dbReference>
<dbReference type="RefSeq" id="WP_013455600.1">
    <property type="nucleotide sequence ID" value="NC_014759.1"/>
</dbReference>
<keyword evidence="7" id="KW-1185">Reference proteome</keyword>
<dbReference type="PANTHER" id="PTHR44858:SF1">
    <property type="entry name" value="UDP-N-ACETYLGLUCOSAMINE--PEPTIDE N-ACETYLGLUCOSAMINYLTRANSFERASE SPINDLY-RELATED"/>
    <property type="match status" value="1"/>
</dbReference>
<reference evidence="6 7" key="1">
    <citation type="journal article" date="2011" name="Stand. Genomic Sci.">
        <title>Complete genome sequence of Marivirga tractuosa type strain (H-43).</title>
        <authorList>
            <person name="Pagani I."/>
            <person name="Chertkov O."/>
            <person name="Lapidus A."/>
            <person name="Lucas S."/>
            <person name="Del Rio T.G."/>
            <person name="Tice H."/>
            <person name="Copeland A."/>
            <person name="Cheng J.F."/>
            <person name="Nolan M."/>
            <person name="Saunders E."/>
            <person name="Pitluck S."/>
            <person name="Held B."/>
            <person name="Goodwin L."/>
            <person name="Liolios K."/>
            <person name="Ovchinikova G."/>
            <person name="Ivanova N."/>
            <person name="Mavromatis K."/>
            <person name="Pati A."/>
            <person name="Chen A."/>
            <person name="Palaniappan K."/>
            <person name="Land M."/>
            <person name="Hauser L."/>
            <person name="Jeffries C.D."/>
            <person name="Detter J.C."/>
            <person name="Han C."/>
            <person name="Tapia R."/>
            <person name="Ngatchou-Djao O.D."/>
            <person name="Rohde M."/>
            <person name="Goker M."/>
            <person name="Spring S."/>
            <person name="Sikorski J."/>
            <person name="Woyke T."/>
            <person name="Bristow J."/>
            <person name="Eisen J.A."/>
            <person name="Markowitz V."/>
            <person name="Hugenholtz P."/>
            <person name="Klenk H.P."/>
            <person name="Kyrpides N.C."/>
        </authorList>
    </citation>
    <scope>NUCLEOTIDE SEQUENCE [LARGE SCALE GENOMIC DNA]</scope>
    <source>
        <strain evidence="7">ATCC 23168 / DSM 4126 / NBRC 15989 / NCIMB 1408 / VKM B-1430 / H-43</strain>
    </source>
</reference>
<dbReference type="EMBL" id="CP002349">
    <property type="protein sequence ID" value="ADR23458.1"/>
    <property type="molecule type" value="Genomic_DNA"/>
</dbReference>
<evidence type="ECO:0000256" key="5">
    <source>
        <dbReference type="PROSITE-ProRule" id="PRU00339"/>
    </source>
</evidence>
<dbReference type="PROSITE" id="PS50005">
    <property type="entry name" value="TPR"/>
    <property type="match status" value="1"/>
</dbReference>
<evidence type="ECO:0000313" key="6">
    <source>
        <dbReference type="EMBL" id="ADR23458.1"/>
    </source>
</evidence>
<dbReference type="InterPro" id="IPR050498">
    <property type="entry name" value="Ycf3"/>
</dbReference>
<dbReference type="InterPro" id="IPR033756">
    <property type="entry name" value="YlxH/NBP35"/>
</dbReference>
<dbReference type="Pfam" id="PF10609">
    <property type="entry name" value="ParA"/>
    <property type="match status" value="1"/>
</dbReference>